<dbReference type="RefSeq" id="WP_155176782.1">
    <property type="nucleotide sequence ID" value="NZ_BAAAFL010000053.1"/>
</dbReference>
<proteinExistence type="predicted"/>
<evidence type="ECO:0008006" key="3">
    <source>
        <dbReference type="Google" id="ProtNLM"/>
    </source>
</evidence>
<evidence type="ECO:0000313" key="1">
    <source>
        <dbReference type="EMBL" id="MTI28854.1"/>
    </source>
</evidence>
<dbReference type="EMBL" id="SMLW01000674">
    <property type="protein sequence ID" value="MTI28854.1"/>
    <property type="molecule type" value="Genomic_DNA"/>
</dbReference>
<keyword evidence="2" id="KW-1185">Reference proteome</keyword>
<gene>
    <name evidence="1" type="ORF">E1163_28095</name>
</gene>
<sequence length="100" mass="11542">MQINLNDQDDFTIERLRLLIGSEDDTVNTQFRVMEGGMLFLSRVTGNRDLEGIRFCLETNARGNGYVGEVAAKDDVWVNRVYEVIKRNWPEPVAPYIDNF</sequence>
<name>A0ABW9RX64_9BACT</name>
<organism evidence="1 2">
    <name type="scientific">Fulvivirga kasyanovii</name>
    <dbReference type="NCBI Taxonomy" id="396812"/>
    <lineage>
        <taxon>Bacteria</taxon>
        <taxon>Pseudomonadati</taxon>
        <taxon>Bacteroidota</taxon>
        <taxon>Cytophagia</taxon>
        <taxon>Cytophagales</taxon>
        <taxon>Fulvivirgaceae</taxon>
        <taxon>Fulvivirga</taxon>
    </lineage>
</organism>
<protein>
    <recommendedName>
        <fullName evidence="3">N-acetyltransferase</fullName>
    </recommendedName>
</protein>
<comment type="caution">
    <text evidence="1">The sequence shown here is derived from an EMBL/GenBank/DDBJ whole genome shotgun (WGS) entry which is preliminary data.</text>
</comment>
<accession>A0ABW9RX64</accession>
<evidence type="ECO:0000313" key="2">
    <source>
        <dbReference type="Proteomes" id="UP000798808"/>
    </source>
</evidence>
<dbReference type="Proteomes" id="UP000798808">
    <property type="component" value="Unassembled WGS sequence"/>
</dbReference>
<reference evidence="1 2" key="1">
    <citation type="submission" date="2019-02" db="EMBL/GenBank/DDBJ databases">
        <authorList>
            <person name="Goldberg S.R."/>
            <person name="Haltli B.A."/>
            <person name="Correa H."/>
            <person name="Russell K.G."/>
        </authorList>
    </citation>
    <scope>NUCLEOTIDE SEQUENCE [LARGE SCALE GENOMIC DNA]</scope>
    <source>
        <strain evidence="1 2">JCM 16186</strain>
    </source>
</reference>